<dbReference type="PROSITE" id="PS51105">
    <property type="entry name" value="PTS_EIIC_TYPE_3"/>
    <property type="match status" value="1"/>
</dbReference>
<proteinExistence type="predicted"/>
<dbReference type="InterPro" id="IPR003352">
    <property type="entry name" value="PTS_EIIC"/>
</dbReference>
<evidence type="ECO:0000256" key="5">
    <source>
        <dbReference type="ARBA" id="ARBA00022692"/>
    </source>
</evidence>
<evidence type="ECO:0000256" key="8">
    <source>
        <dbReference type="PIRNR" id="PIRNR006351"/>
    </source>
</evidence>
<keyword evidence="3 8" id="KW-1003">Cell membrane</keyword>
<comment type="function">
    <text evidence="8">The phosphoenolpyruvate-dependent sugar phosphotransferase system (PTS), a major carbohydrate active -transport system, catalyzes the phosphorylation of incoming sugar substrates concomitant with their translocation across the cell membrane.</text>
</comment>
<organism evidence="11 12">
    <name type="scientific">Intestinirhabdus alba</name>
    <dbReference type="NCBI Taxonomy" id="2899544"/>
    <lineage>
        <taxon>Bacteria</taxon>
        <taxon>Pseudomonadati</taxon>
        <taxon>Pseudomonadota</taxon>
        <taxon>Gammaproteobacteria</taxon>
        <taxon>Enterobacterales</taxon>
        <taxon>Enterobacteriaceae</taxon>
        <taxon>Intestinirhabdus</taxon>
    </lineage>
</organism>
<dbReference type="Pfam" id="PF02378">
    <property type="entry name" value="PTS_EIIC"/>
    <property type="match status" value="1"/>
</dbReference>
<comment type="subcellular location">
    <subcellularLocation>
        <location evidence="1">Cell membrane</location>
        <topology evidence="1">Multi-pass membrane protein</topology>
    </subcellularLocation>
</comment>
<keyword evidence="6 9" id="KW-1133">Transmembrane helix</keyword>
<name>A0A6L6IJL0_9ENTR</name>
<keyword evidence="7 8" id="KW-0472">Membrane</keyword>
<protein>
    <recommendedName>
        <fullName evidence="8">Permease IIC component</fullName>
    </recommendedName>
</protein>
<feature type="transmembrane region" description="Helical" evidence="9">
    <location>
        <begin position="71"/>
        <end position="91"/>
    </location>
</feature>
<dbReference type="AlphaFoldDB" id="A0A6L6IJL0"/>
<dbReference type="GO" id="GO:0009401">
    <property type="term" value="P:phosphoenolpyruvate-dependent sugar phosphotransferase system"/>
    <property type="evidence" value="ECO:0007669"/>
    <property type="project" value="InterPro"/>
</dbReference>
<dbReference type="PIRSF" id="PIRSF006351">
    <property type="entry name" value="PTS_EIIC-Cellobiose"/>
    <property type="match status" value="1"/>
</dbReference>
<keyword evidence="12" id="KW-1185">Reference proteome</keyword>
<feature type="transmembrane region" description="Helical" evidence="9">
    <location>
        <begin position="226"/>
        <end position="245"/>
    </location>
</feature>
<reference evidence="11 12" key="1">
    <citation type="submission" date="2019-11" db="EMBL/GenBank/DDBJ databases">
        <title>Escherichia alba sp. nov. isolated from the gut of plastic-eating superworms Zophobas atratus.</title>
        <authorList>
            <person name="Yang Y."/>
        </authorList>
    </citation>
    <scope>NUCLEOTIDE SEQUENCE [LARGE SCALE GENOMIC DNA]</scope>
    <source>
        <strain evidence="12">BIT-B35</strain>
    </source>
</reference>
<keyword evidence="2 8" id="KW-0813">Transport</keyword>
<dbReference type="RefSeq" id="WP_155106943.1">
    <property type="nucleotide sequence ID" value="NZ_WMJZ01000003.1"/>
</dbReference>
<evidence type="ECO:0000256" key="2">
    <source>
        <dbReference type="ARBA" id="ARBA00022448"/>
    </source>
</evidence>
<feature type="transmembrane region" description="Helical" evidence="9">
    <location>
        <begin position="342"/>
        <end position="367"/>
    </location>
</feature>
<sequence length="435" mass="47024">MNSEMLSRGEAFFNVLARIANTKMLVALKDGFVLTMPATLIGSLFLLVANIPIEGYQDFMVSLFGAGWDVGINKVVSSTFDIIAIISVLGISYHYAKNENVDGISNAITALIAFLIVTSSSVTADGKEIDAIIPKLWTGGQGVITAIIISLLSSLIFCFFVKRKITIKMPSGVPEGVANAFIAVIPGVVIMLLSMLAFIFFRSLNTTLTEFIFNVLQTPMQMLTDTYIGALIMVFLCALLFWMGLHGPNIVMGPILPVLTANSLVNAELAAKGALSISAGAYIMTPQVLDYFVKTGGTGVTLGLLIAAILRARSKQMKDISRLALLPGLFNINEPVIFGLPIVYNFIMLIPFLCVPVITLTIIYFAIASGFLPPFTAVQVPWTMPPILSGFILQGGRGVMIQLLIIVVSTVIYYPFMVMQDRLYLAKEKAQPLAG</sequence>
<evidence type="ECO:0000313" key="12">
    <source>
        <dbReference type="Proteomes" id="UP000477739"/>
    </source>
</evidence>
<evidence type="ECO:0000256" key="4">
    <source>
        <dbReference type="ARBA" id="ARBA00022597"/>
    </source>
</evidence>
<dbReference type="InterPro" id="IPR004501">
    <property type="entry name" value="PTS_EIIC_3"/>
</dbReference>
<keyword evidence="4 8" id="KW-0762">Sugar transport</keyword>
<comment type="caution">
    <text evidence="11">The sequence shown here is derived from an EMBL/GenBank/DDBJ whole genome shotgun (WGS) entry which is preliminary data.</text>
</comment>
<dbReference type="Proteomes" id="UP000477739">
    <property type="component" value="Unassembled WGS sequence"/>
</dbReference>
<feature type="transmembrane region" description="Helical" evidence="9">
    <location>
        <begin position="387"/>
        <end position="414"/>
    </location>
</feature>
<feature type="transmembrane region" description="Helical" evidence="9">
    <location>
        <begin position="181"/>
        <end position="201"/>
    </location>
</feature>
<feature type="transmembrane region" description="Helical" evidence="9">
    <location>
        <begin position="31"/>
        <end position="51"/>
    </location>
</feature>
<gene>
    <name evidence="11" type="ORF">GJV78_03070</name>
</gene>
<dbReference type="EMBL" id="WMJZ01000003">
    <property type="protein sequence ID" value="MTH45260.1"/>
    <property type="molecule type" value="Genomic_DNA"/>
</dbReference>
<dbReference type="PANTHER" id="PTHR33989">
    <property type="match status" value="1"/>
</dbReference>
<evidence type="ECO:0000256" key="1">
    <source>
        <dbReference type="ARBA" id="ARBA00004651"/>
    </source>
</evidence>
<dbReference type="InterPro" id="IPR004796">
    <property type="entry name" value="PTS_IIC_cello"/>
</dbReference>
<accession>A0A6L6IJL0</accession>
<feature type="transmembrane region" description="Helical" evidence="9">
    <location>
        <begin position="103"/>
        <end position="122"/>
    </location>
</feature>
<dbReference type="GO" id="GO:0005886">
    <property type="term" value="C:plasma membrane"/>
    <property type="evidence" value="ECO:0007669"/>
    <property type="project" value="UniProtKB-SubCell"/>
</dbReference>
<dbReference type="PANTHER" id="PTHR33989:SF4">
    <property type="entry name" value="PTS SYSTEM N,N'-DIACETYLCHITOBIOSE-SPECIFIC EIIC COMPONENT"/>
    <property type="match status" value="1"/>
</dbReference>
<dbReference type="GO" id="GO:1901264">
    <property type="term" value="P:carbohydrate derivative transport"/>
    <property type="evidence" value="ECO:0007669"/>
    <property type="project" value="TreeGrafter"/>
</dbReference>
<keyword evidence="5 9" id="KW-0812">Transmembrane</keyword>
<evidence type="ECO:0000256" key="6">
    <source>
        <dbReference type="ARBA" id="ARBA00022989"/>
    </source>
</evidence>
<feature type="domain" description="PTS EIIC type-3" evidence="10">
    <location>
        <begin position="8"/>
        <end position="416"/>
    </location>
</feature>
<evidence type="ECO:0000256" key="7">
    <source>
        <dbReference type="ARBA" id="ARBA00023136"/>
    </source>
</evidence>
<feature type="transmembrane region" description="Helical" evidence="9">
    <location>
        <begin position="142"/>
        <end position="161"/>
    </location>
</feature>
<evidence type="ECO:0000256" key="3">
    <source>
        <dbReference type="ARBA" id="ARBA00022475"/>
    </source>
</evidence>
<dbReference type="NCBIfam" id="TIGR00410">
    <property type="entry name" value="lacE"/>
    <property type="match status" value="1"/>
</dbReference>
<dbReference type="GO" id="GO:0008982">
    <property type="term" value="F:protein-N(PI)-phosphohistidine-sugar phosphotransferase activity"/>
    <property type="evidence" value="ECO:0007669"/>
    <property type="project" value="UniProtKB-UniRule"/>
</dbReference>
<dbReference type="OrthoDB" id="5843984at2"/>
<dbReference type="InterPro" id="IPR051088">
    <property type="entry name" value="PTS_Sugar-EIIC/EIIB"/>
</dbReference>
<evidence type="ECO:0000256" key="9">
    <source>
        <dbReference type="SAM" id="Phobius"/>
    </source>
</evidence>
<evidence type="ECO:0000259" key="10">
    <source>
        <dbReference type="PROSITE" id="PS51105"/>
    </source>
</evidence>
<feature type="transmembrane region" description="Helical" evidence="9">
    <location>
        <begin position="291"/>
        <end position="312"/>
    </location>
</feature>
<evidence type="ECO:0000313" key="11">
    <source>
        <dbReference type="EMBL" id="MTH45260.1"/>
    </source>
</evidence>